<protein>
    <submittedName>
        <fullName evidence="2">Uncharacterized protein</fullName>
    </submittedName>
</protein>
<name>A0A2P2MKZ1_RHIMU</name>
<feature type="compositionally biased region" description="Basic and acidic residues" evidence="1">
    <location>
        <begin position="39"/>
        <end position="54"/>
    </location>
</feature>
<accession>A0A2P2MKZ1</accession>
<reference evidence="2" key="1">
    <citation type="submission" date="2018-02" db="EMBL/GenBank/DDBJ databases">
        <title>Rhizophora mucronata_Transcriptome.</title>
        <authorList>
            <person name="Meera S.P."/>
            <person name="Sreeshan A."/>
            <person name="Augustine A."/>
        </authorList>
    </citation>
    <scope>NUCLEOTIDE SEQUENCE</scope>
    <source>
        <tissue evidence="2">Leaf</tissue>
    </source>
</reference>
<evidence type="ECO:0000313" key="2">
    <source>
        <dbReference type="EMBL" id="MBX30921.1"/>
    </source>
</evidence>
<feature type="region of interest" description="Disordered" evidence="1">
    <location>
        <begin position="23"/>
        <end position="54"/>
    </location>
</feature>
<feature type="compositionally biased region" description="Basic and acidic residues" evidence="1">
    <location>
        <begin position="23"/>
        <end position="32"/>
    </location>
</feature>
<organism evidence="2">
    <name type="scientific">Rhizophora mucronata</name>
    <name type="common">Asiatic mangrove</name>
    <dbReference type="NCBI Taxonomy" id="61149"/>
    <lineage>
        <taxon>Eukaryota</taxon>
        <taxon>Viridiplantae</taxon>
        <taxon>Streptophyta</taxon>
        <taxon>Embryophyta</taxon>
        <taxon>Tracheophyta</taxon>
        <taxon>Spermatophyta</taxon>
        <taxon>Magnoliopsida</taxon>
        <taxon>eudicotyledons</taxon>
        <taxon>Gunneridae</taxon>
        <taxon>Pentapetalae</taxon>
        <taxon>rosids</taxon>
        <taxon>fabids</taxon>
        <taxon>Malpighiales</taxon>
        <taxon>Rhizophoraceae</taxon>
        <taxon>Rhizophora</taxon>
    </lineage>
</organism>
<evidence type="ECO:0000256" key="1">
    <source>
        <dbReference type="SAM" id="MobiDB-lite"/>
    </source>
</evidence>
<proteinExistence type="predicted"/>
<dbReference type="EMBL" id="GGEC01050437">
    <property type="protein sequence ID" value="MBX30921.1"/>
    <property type="molecule type" value="Transcribed_RNA"/>
</dbReference>
<dbReference type="AlphaFoldDB" id="A0A2P2MKZ1"/>
<sequence length="85" mass="9279">MFKNPLHVPISISSVSLVCELSGRSDETKSDPDSTSIENLDKEEFRKSGDKKSDSSIFTLSEVNFSLGGHETNLVSNFPGSMLNL</sequence>